<accession>A0ABX1GAM9</accession>
<keyword evidence="4" id="KW-1185">Reference proteome</keyword>
<dbReference type="SUPFAM" id="SSF51735">
    <property type="entry name" value="NAD(P)-binding Rossmann-fold domains"/>
    <property type="match status" value="1"/>
</dbReference>
<sequence>MTKKVALITGGGSGMGQLMAKQLAEKGHRVVILDVNEPGMVETCKSNDNISYFVCDVTNREQVENIVAEVEKDVGPIWRMAHAAGIMPGGTLVDMPSEKIVQLMMINYGGTVHLTKAVMPYMLKRNAGEIIIFGSSAGIVPSSNLGAYCATKSAVNTFTEVLHYENRGNNIKILLVCPPAVDTPLIKQALDTGPKGLESAAKSGKMADAGSIISAIEKGLEKGKWKVLPGEAAAGEFLRRLSPSLLWKIVDASNK</sequence>
<gene>
    <name evidence="3" type="ORF">HCU74_01085</name>
</gene>
<dbReference type="InterPro" id="IPR036291">
    <property type="entry name" value="NAD(P)-bd_dom_sf"/>
</dbReference>
<dbReference type="InterPro" id="IPR020904">
    <property type="entry name" value="Sc_DH/Rdtase_CS"/>
</dbReference>
<dbReference type="Pfam" id="PF00106">
    <property type="entry name" value="adh_short"/>
    <property type="match status" value="1"/>
</dbReference>
<organism evidence="3 4">
    <name type="scientific">Spongiibacter thalassae</name>
    <dbReference type="NCBI Taxonomy" id="2721624"/>
    <lineage>
        <taxon>Bacteria</taxon>
        <taxon>Pseudomonadati</taxon>
        <taxon>Pseudomonadota</taxon>
        <taxon>Gammaproteobacteria</taxon>
        <taxon>Cellvibrionales</taxon>
        <taxon>Spongiibacteraceae</taxon>
        <taxon>Spongiibacter</taxon>
    </lineage>
</organism>
<protein>
    <submittedName>
        <fullName evidence="3">SDR family NAD(P)-dependent oxidoreductase</fullName>
    </submittedName>
</protein>
<dbReference type="RefSeq" id="WP_168448547.1">
    <property type="nucleotide sequence ID" value="NZ_JAAWWK010000001.1"/>
</dbReference>
<comment type="similarity">
    <text evidence="1">Belongs to the short-chain dehydrogenases/reductases (SDR) family.</text>
</comment>
<evidence type="ECO:0000313" key="3">
    <source>
        <dbReference type="EMBL" id="NKI16001.1"/>
    </source>
</evidence>
<dbReference type="EMBL" id="JAAWWK010000001">
    <property type="protein sequence ID" value="NKI16001.1"/>
    <property type="molecule type" value="Genomic_DNA"/>
</dbReference>
<reference evidence="3 4" key="1">
    <citation type="submission" date="2020-04" db="EMBL/GenBank/DDBJ databases">
        <authorList>
            <person name="Yoon J."/>
        </authorList>
    </citation>
    <scope>NUCLEOTIDE SEQUENCE [LARGE SCALE GENOMIC DNA]</scope>
    <source>
        <strain evidence="3 4">KMU-166</strain>
    </source>
</reference>
<dbReference type="Gene3D" id="3.40.50.720">
    <property type="entry name" value="NAD(P)-binding Rossmann-like Domain"/>
    <property type="match status" value="1"/>
</dbReference>
<evidence type="ECO:0000256" key="2">
    <source>
        <dbReference type="ARBA" id="ARBA00023002"/>
    </source>
</evidence>
<name>A0ABX1GAM9_9GAMM</name>
<evidence type="ECO:0000256" key="1">
    <source>
        <dbReference type="ARBA" id="ARBA00006484"/>
    </source>
</evidence>
<dbReference type="PROSITE" id="PS00061">
    <property type="entry name" value="ADH_SHORT"/>
    <property type="match status" value="1"/>
</dbReference>
<evidence type="ECO:0000313" key="4">
    <source>
        <dbReference type="Proteomes" id="UP000765845"/>
    </source>
</evidence>
<keyword evidence="2" id="KW-0560">Oxidoreductase</keyword>
<comment type="caution">
    <text evidence="3">The sequence shown here is derived from an EMBL/GenBank/DDBJ whole genome shotgun (WGS) entry which is preliminary data.</text>
</comment>
<dbReference type="InterPro" id="IPR002347">
    <property type="entry name" value="SDR_fam"/>
</dbReference>
<proteinExistence type="inferred from homology"/>
<dbReference type="PANTHER" id="PTHR44196">
    <property type="entry name" value="DEHYDROGENASE/REDUCTASE SDR FAMILY MEMBER 7B"/>
    <property type="match status" value="1"/>
</dbReference>
<dbReference type="PRINTS" id="PR00081">
    <property type="entry name" value="GDHRDH"/>
</dbReference>
<dbReference type="PANTHER" id="PTHR44196:SF1">
    <property type="entry name" value="DEHYDROGENASE_REDUCTASE SDR FAMILY MEMBER 7B"/>
    <property type="match status" value="1"/>
</dbReference>
<dbReference type="Proteomes" id="UP000765845">
    <property type="component" value="Unassembled WGS sequence"/>
</dbReference>